<feature type="transmembrane region" description="Helical" evidence="4">
    <location>
        <begin position="72"/>
        <end position="89"/>
    </location>
</feature>
<dbReference type="SUPFAM" id="SSF46894">
    <property type="entry name" value="C-terminal effector domain of the bipartite response regulators"/>
    <property type="match status" value="1"/>
</dbReference>
<evidence type="ECO:0000256" key="1">
    <source>
        <dbReference type="ARBA" id="ARBA00023015"/>
    </source>
</evidence>
<dbReference type="CDD" id="cd06170">
    <property type="entry name" value="LuxR_C_like"/>
    <property type="match status" value="1"/>
</dbReference>
<dbReference type="GO" id="GO:0006355">
    <property type="term" value="P:regulation of DNA-templated transcription"/>
    <property type="evidence" value="ECO:0007669"/>
    <property type="project" value="InterPro"/>
</dbReference>
<keyword evidence="4" id="KW-0472">Membrane</keyword>
<gene>
    <name evidence="6" type="ORF">A2074_03980</name>
</gene>
<keyword evidence="4" id="KW-1133">Transmembrane helix</keyword>
<dbReference type="InterPro" id="IPR016032">
    <property type="entry name" value="Sig_transdc_resp-reg_C-effctor"/>
</dbReference>
<comment type="caution">
    <text evidence="6">The sequence shown here is derived from an EMBL/GenBank/DDBJ whole genome shotgun (WGS) entry which is preliminary data.</text>
</comment>
<dbReference type="Proteomes" id="UP000178086">
    <property type="component" value="Unassembled WGS sequence"/>
</dbReference>
<evidence type="ECO:0000313" key="7">
    <source>
        <dbReference type="Proteomes" id="UP000178086"/>
    </source>
</evidence>
<feature type="transmembrane region" description="Helical" evidence="4">
    <location>
        <begin position="20"/>
        <end position="52"/>
    </location>
</feature>
<dbReference type="AlphaFoldDB" id="A0A1F2UNA8"/>
<feature type="transmembrane region" description="Helical" evidence="4">
    <location>
        <begin position="124"/>
        <end position="141"/>
    </location>
</feature>
<name>A0A1F2UNA8_9ACTN</name>
<evidence type="ECO:0000256" key="4">
    <source>
        <dbReference type="SAM" id="Phobius"/>
    </source>
</evidence>
<feature type="domain" description="HTH luxR-type" evidence="5">
    <location>
        <begin position="194"/>
        <end position="259"/>
    </location>
</feature>
<reference evidence="6 7" key="1">
    <citation type="journal article" date="2016" name="Nat. Commun.">
        <title>Thousands of microbial genomes shed light on interconnected biogeochemical processes in an aquifer system.</title>
        <authorList>
            <person name="Anantharaman K."/>
            <person name="Brown C.T."/>
            <person name="Hug L.A."/>
            <person name="Sharon I."/>
            <person name="Castelle C.J."/>
            <person name="Probst A.J."/>
            <person name="Thomas B.C."/>
            <person name="Singh A."/>
            <person name="Wilkins M.J."/>
            <person name="Karaoz U."/>
            <person name="Brodie E.L."/>
            <person name="Williams K.H."/>
            <person name="Hubbard S.S."/>
            <person name="Banfield J.F."/>
        </authorList>
    </citation>
    <scope>NUCLEOTIDE SEQUENCE [LARGE SCALE GENOMIC DNA]</scope>
</reference>
<evidence type="ECO:0000259" key="5">
    <source>
        <dbReference type="PROSITE" id="PS50043"/>
    </source>
</evidence>
<sequence>MISSENASLEVREKITSFLFWYRIATLALVAVLTATGITVMALVPLVAALFYNAFVMRFRAKTLPLLESRPYLLSIDVAFNLYLLISTGGFESPYYLYVFSTMMIGSFVFAYRGALVLASIQSIIWLWVVSNAGYTIAKIVELGEHLATDITFFYLTALSFAYLSRLLAALDIADTSRGEVRSKLKSATERLAAMLGPSDLSPREQEVLLHALDGKKIENIARDLKISTNTVKTHLSRSYRKLGVVSRDDAILKLVTHGKDAI</sequence>
<dbReference type="PROSITE" id="PS50043">
    <property type="entry name" value="HTH_LUXR_2"/>
    <property type="match status" value="1"/>
</dbReference>
<keyword evidence="4" id="KW-0812">Transmembrane</keyword>
<dbReference type="Pfam" id="PF00196">
    <property type="entry name" value="GerE"/>
    <property type="match status" value="1"/>
</dbReference>
<dbReference type="PRINTS" id="PR00038">
    <property type="entry name" value="HTHLUXR"/>
</dbReference>
<dbReference type="InterPro" id="IPR000792">
    <property type="entry name" value="Tscrpt_reg_LuxR_C"/>
</dbReference>
<keyword evidence="1" id="KW-0805">Transcription regulation</keyword>
<dbReference type="Gene3D" id="1.10.10.10">
    <property type="entry name" value="Winged helix-like DNA-binding domain superfamily/Winged helix DNA-binding domain"/>
    <property type="match status" value="1"/>
</dbReference>
<dbReference type="PANTHER" id="PTHR44688:SF16">
    <property type="entry name" value="DNA-BINDING TRANSCRIPTIONAL ACTIVATOR DEVR_DOSR"/>
    <property type="match status" value="1"/>
</dbReference>
<evidence type="ECO:0000256" key="2">
    <source>
        <dbReference type="ARBA" id="ARBA00023125"/>
    </source>
</evidence>
<dbReference type="PANTHER" id="PTHR44688">
    <property type="entry name" value="DNA-BINDING TRANSCRIPTIONAL ACTIVATOR DEVR_DOSR"/>
    <property type="match status" value="1"/>
</dbReference>
<evidence type="ECO:0000313" key="6">
    <source>
        <dbReference type="EMBL" id="OFW32053.1"/>
    </source>
</evidence>
<keyword evidence="3" id="KW-0804">Transcription</keyword>
<feature type="transmembrane region" description="Helical" evidence="4">
    <location>
        <begin position="153"/>
        <end position="174"/>
    </location>
</feature>
<protein>
    <recommendedName>
        <fullName evidence="5">HTH luxR-type domain-containing protein</fullName>
    </recommendedName>
</protein>
<feature type="transmembrane region" description="Helical" evidence="4">
    <location>
        <begin position="95"/>
        <end position="112"/>
    </location>
</feature>
<dbReference type="InterPro" id="IPR036388">
    <property type="entry name" value="WH-like_DNA-bd_sf"/>
</dbReference>
<proteinExistence type="predicted"/>
<accession>A0A1F2UNA8</accession>
<dbReference type="SMART" id="SM00421">
    <property type="entry name" value="HTH_LUXR"/>
    <property type="match status" value="1"/>
</dbReference>
<dbReference type="EMBL" id="MELI01000105">
    <property type="protein sequence ID" value="OFW32053.1"/>
    <property type="molecule type" value="Genomic_DNA"/>
</dbReference>
<evidence type="ECO:0000256" key="3">
    <source>
        <dbReference type="ARBA" id="ARBA00023163"/>
    </source>
</evidence>
<dbReference type="GO" id="GO:0003677">
    <property type="term" value="F:DNA binding"/>
    <property type="evidence" value="ECO:0007669"/>
    <property type="project" value="UniProtKB-KW"/>
</dbReference>
<organism evidence="6 7">
    <name type="scientific">Candidatus Aquicultor primus</name>
    <dbReference type="NCBI Taxonomy" id="1797195"/>
    <lineage>
        <taxon>Bacteria</taxon>
        <taxon>Bacillati</taxon>
        <taxon>Actinomycetota</taxon>
        <taxon>Candidatus Aquicultoria</taxon>
        <taxon>Candidatus Aquicultorales</taxon>
        <taxon>Candidatus Aquicultoraceae</taxon>
        <taxon>Candidatus Aquicultor</taxon>
    </lineage>
</organism>
<keyword evidence="2" id="KW-0238">DNA-binding</keyword>